<proteinExistence type="predicted"/>
<evidence type="ECO:0000313" key="1">
    <source>
        <dbReference type="EMBL" id="MPN42445.1"/>
    </source>
</evidence>
<reference evidence="1" key="1">
    <citation type="submission" date="2019-08" db="EMBL/GenBank/DDBJ databases">
        <authorList>
            <person name="Kucharzyk K."/>
            <person name="Murdoch R.W."/>
            <person name="Higgins S."/>
            <person name="Loffler F."/>
        </authorList>
    </citation>
    <scope>NUCLEOTIDE SEQUENCE</scope>
</reference>
<sequence>MDRARAEVALRRVGKYQRLIIELLPHGARESERFRGDVHLPEHRVGKLRRGTVTFLRFAQLLVDMLKAGYIRDHRDDALDAVRRLGDTLGSDTPPLCRAAIRDTVRVIYEIVAAHRVKDRRSEPRQVFGDHERKYFD</sequence>
<comment type="caution">
    <text evidence="1">The sequence shown here is derived from an EMBL/GenBank/DDBJ whole genome shotgun (WGS) entry which is preliminary data.</text>
</comment>
<name>A0A645HTQ4_9ZZZZ</name>
<organism evidence="1">
    <name type="scientific">bioreactor metagenome</name>
    <dbReference type="NCBI Taxonomy" id="1076179"/>
    <lineage>
        <taxon>unclassified sequences</taxon>
        <taxon>metagenomes</taxon>
        <taxon>ecological metagenomes</taxon>
    </lineage>
</organism>
<gene>
    <name evidence="1" type="ORF">SDC9_190002</name>
</gene>
<protein>
    <submittedName>
        <fullName evidence="1">Uncharacterized protein</fullName>
    </submittedName>
</protein>
<dbReference type="AlphaFoldDB" id="A0A645HTQ4"/>
<accession>A0A645HTQ4</accession>
<dbReference type="EMBL" id="VSSQ01100183">
    <property type="protein sequence ID" value="MPN42445.1"/>
    <property type="molecule type" value="Genomic_DNA"/>
</dbReference>